<name>A0A1U7CW22_9BACT</name>
<dbReference type="PANTHER" id="PTHR43767:SF1">
    <property type="entry name" value="NONRIBOSOMAL PEPTIDE SYNTHASE PES1 (EUROFUNG)-RELATED"/>
    <property type="match status" value="1"/>
</dbReference>
<dbReference type="KEGG" id="pbor:BSF38_04650"/>
<organism evidence="2 3">
    <name type="scientific">Paludisphaera borealis</name>
    <dbReference type="NCBI Taxonomy" id="1387353"/>
    <lineage>
        <taxon>Bacteria</taxon>
        <taxon>Pseudomonadati</taxon>
        <taxon>Planctomycetota</taxon>
        <taxon>Planctomycetia</taxon>
        <taxon>Isosphaerales</taxon>
        <taxon>Isosphaeraceae</taxon>
        <taxon>Paludisphaera</taxon>
    </lineage>
</organism>
<dbReference type="EC" id="6.2.1.3" evidence="2"/>
<dbReference type="InterPro" id="IPR020845">
    <property type="entry name" value="AMP-binding_CS"/>
</dbReference>
<dbReference type="NCBIfam" id="NF006754">
    <property type="entry name" value="PRK09274.1"/>
    <property type="match status" value="1"/>
</dbReference>
<dbReference type="EMBL" id="CP019082">
    <property type="protein sequence ID" value="APW63089.1"/>
    <property type="molecule type" value="Genomic_DNA"/>
</dbReference>
<gene>
    <name evidence="2" type="primary">lcfB</name>
    <name evidence="2" type="ORF">BSF38_04650</name>
</gene>
<dbReference type="AlphaFoldDB" id="A0A1U7CW22"/>
<accession>A0A1U7CW22</accession>
<dbReference type="SUPFAM" id="SSF56801">
    <property type="entry name" value="Acetyl-CoA synthetase-like"/>
    <property type="match status" value="1"/>
</dbReference>
<dbReference type="RefSeq" id="WP_210405636.1">
    <property type="nucleotide sequence ID" value="NZ_CP019082.1"/>
</dbReference>
<dbReference type="Proteomes" id="UP000186309">
    <property type="component" value="Chromosome"/>
</dbReference>
<keyword evidence="2" id="KW-0436">Ligase</keyword>
<keyword evidence="3" id="KW-1185">Reference proteome</keyword>
<evidence type="ECO:0000259" key="1">
    <source>
        <dbReference type="Pfam" id="PF00501"/>
    </source>
</evidence>
<feature type="domain" description="AMP-dependent synthetase/ligase" evidence="1">
    <location>
        <begin position="32"/>
        <end position="429"/>
    </location>
</feature>
<dbReference type="PANTHER" id="PTHR43767">
    <property type="entry name" value="LONG-CHAIN-FATTY-ACID--COA LIGASE"/>
    <property type="match status" value="1"/>
</dbReference>
<evidence type="ECO:0000313" key="2">
    <source>
        <dbReference type="EMBL" id="APW63089.1"/>
    </source>
</evidence>
<dbReference type="InterPro" id="IPR000873">
    <property type="entry name" value="AMP-dep_synth/lig_dom"/>
</dbReference>
<dbReference type="InterPro" id="IPR050237">
    <property type="entry name" value="ATP-dep_AMP-bd_enzyme"/>
</dbReference>
<reference evidence="3" key="1">
    <citation type="submission" date="2016-12" db="EMBL/GenBank/DDBJ databases">
        <title>Comparative genomics of four Isosphaeraceae planctomycetes: a common pool of plasmids and glycoside hydrolase genes.</title>
        <authorList>
            <person name="Ivanova A."/>
        </authorList>
    </citation>
    <scope>NUCLEOTIDE SEQUENCE [LARGE SCALE GENOMIC DNA]</scope>
    <source>
        <strain evidence="3">PX4</strain>
    </source>
</reference>
<dbReference type="Pfam" id="PF00501">
    <property type="entry name" value="AMP-binding"/>
    <property type="match status" value="1"/>
</dbReference>
<protein>
    <submittedName>
        <fullName evidence="2">Long-chain-fatty-acid--CoA ligase</fullName>
        <ecNumber evidence="2">6.2.1.3</ecNumber>
    </submittedName>
</protein>
<dbReference type="PROSITE" id="PS00455">
    <property type="entry name" value="AMP_BINDING"/>
    <property type="match status" value="1"/>
</dbReference>
<dbReference type="GO" id="GO:0004467">
    <property type="term" value="F:long-chain fatty acid-CoA ligase activity"/>
    <property type="evidence" value="ECO:0007669"/>
    <property type="project" value="UniProtKB-EC"/>
</dbReference>
<proteinExistence type="predicted"/>
<evidence type="ECO:0000313" key="3">
    <source>
        <dbReference type="Proteomes" id="UP000186309"/>
    </source>
</evidence>
<sequence length="580" mass="63017">MNTPSQDVEDAPASVPIADDHLANIAQHLHDMANRQPHRAAVVVPQGRGAAGQIRYGHFTYGQLDRDSDAIAAGLIEEAVPRGSRAAVMVRPGLDFFALVFGLFKAGVVPVLIDPGIGLKSLGRCLDEAEPETFIGIAPAIVARRVLGWGRDTVRRVILAGQGKWLNSLATASLDTIRRRGREAIASGRIATPVFRGVKPDEPAAILFTSGSTGPPKGAIYTHAIFLAQIECFRSLYQIEPGEIDLCTFPLFALFAPALGMTSIVPQMDPTRPARVAPEKLFEAIDDFGPTNMFGSPALLKRVGPAGVAKGLKIPTLRRVVTAGAPASPRVLETFARLLEPPAEIFTPYGATESLPVASIGSAEILGETGRQTDLGRGVCVGRPVGDITVKIIRISDQPIPEWSDDLVVPDGDVGEVIVSGSVVTREYYGRPEATALAKIIDSANETFYHRMGDVGYLDDRGRIWFCGRKSHRVVLKDATLHTICCEGVFNAHPEVARTALVGVDRPEGRIPVLCVEPVRRLGRRDRERVRGELLELGSKFDHTRRITTIVFHRAFPVDIRHNSKIFREKLAVWAARKRP</sequence>
<dbReference type="STRING" id="1387353.BSF38_04650"/>
<dbReference type="InterPro" id="IPR042099">
    <property type="entry name" value="ANL_N_sf"/>
</dbReference>
<dbReference type="Gene3D" id="3.40.50.12780">
    <property type="entry name" value="N-terminal domain of ligase-like"/>
    <property type="match status" value="1"/>
</dbReference>